<name>A0ABX2B5A8_9BACT</name>
<reference evidence="4 5" key="1">
    <citation type="submission" date="2020-05" db="EMBL/GenBank/DDBJ databases">
        <title>Distinct polysaccharide utilization as determinants for interspecies competition between intestinal Prevotella spp.</title>
        <authorList>
            <person name="Galvez E.J.C."/>
            <person name="Iljazovic A."/>
            <person name="Strowig T."/>
        </authorList>
    </citation>
    <scope>NUCLEOTIDE SEQUENCE [LARGE SCALE GENOMIC DNA]</scope>
    <source>
        <strain evidence="4 5">PCHR</strain>
    </source>
</reference>
<keyword evidence="5" id="KW-1185">Reference proteome</keyword>
<proteinExistence type="predicted"/>
<evidence type="ECO:0000259" key="3">
    <source>
        <dbReference type="Pfam" id="PF14905"/>
    </source>
</evidence>
<dbReference type="Gene3D" id="2.60.40.1120">
    <property type="entry name" value="Carboxypeptidase-like, regulatory domain"/>
    <property type="match status" value="1"/>
</dbReference>
<accession>A0ABX2B5A8</accession>
<gene>
    <name evidence="4" type="ORF">HPS54_07865</name>
</gene>
<feature type="signal peptide" evidence="2">
    <location>
        <begin position="1"/>
        <end position="19"/>
    </location>
</feature>
<dbReference type="SUPFAM" id="SSF56935">
    <property type="entry name" value="Porins"/>
    <property type="match status" value="1"/>
</dbReference>
<evidence type="ECO:0000313" key="4">
    <source>
        <dbReference type="EMBL" id="NPE25425.1"/>
    </source>
</evidence>
<feature type="chain" id="PRO_5046246699" evidence="2">
    <location>
        <begin position="20"/>
        <end position="980"/>
    </location>
</feature>
<dbReference type="Pfam" id="PF14905">
    <property type="entry name" value="OMP_b-brl_3"/>
    <property type="match status" value="1"/>
</dbReference>
<feature type="compositionally biased region" description="Basic and acidic residues" evidence="1">
    <location>
        <begin position="949"/>
        <end position="959"/>
    </location>
</feature>
<keyword evidence="4" id="KW-0675">Receptor</keyword>
<keyword evidence="2" id="KW-0732">Signal</keyword>
<dbReference type="InterPro" id="IPR041700">
    <property type="entry name" value="OMP_b-brl_3"/>
</dbReference>
<dbReference type="RefSeq" id="WP_172344891.1">
    <property type="nucleotide sequence ID" value="NZ_CATJFF010000049.1"/>
</dbReference>
<evidence type="ECO:0000313" key="5">
    <source>
        <dbReference type="Proteomes" id="UP000820977"/>
    </source>
</evidence>
<evidence type="ECO:0000256" key="2">
    <source>
        <dbReference type="SAM" id="SignalP"/>
    </source>
</evidence>
<feature type="domain" description="Outer membrane protein beta-barrel" evidence="3">
    <location>
        <begin position="617"/>
        <end position="796"/>
    </location>
</feature>
<protein>
    <submittedName>
        <fullName evidence="4">TonB-dependent receptor</fullName>
    </submittedName>
</protein>
<dbReference type="SUPFAM" id="SSF49464">
    <property type="entry name" value="Carboxypeptidase regulatory domain-like"/>
    <property type="match status" value="1"/>
</dbReference>
<dbReference type="InterPro" id="IPR008969">
    <property type="entry name" value="CarboxyPept-like_regulatory"/>
</dbReference>
<feature type="region of interest" description="Disordered" evidence="1">
    <location>
        <begin position="949"/>
        <end position="980"/>
    </location>
</feature>
<evidence type="ECO:0000256" key="1">
    <source>
        <dbReference type="SAM" id="MobiDB-lite"/>
    </source>
</evidence>
<dbReference type="Proteomes" id="UP000820977">
    <property type="component" value="Unassembled WGS sequence"/>
</dbReference>
<feature type="compositionally biased region" description="Gly residues" evidence="1">
    <location>
        <begin position="968"/>
        <end position="980"/>
    </location>
</feature>
<dbReference type="EMBL" id="JABKKJ010000011">
    <property type="protein sequence ID" value="NPE25425.1"/>
    <property type="molecule type" value="Genomic_DNA"/>
</dbReference>
<organism evidence="4 5">
    <name type="scientific">Xylanibacter caecicola</name>
    <dbReference type="NCBI Taxonomy" id="2736294"/>
    <lineage>
        <taxon>Bacteria</taxon>
        <taxon>Pseudomonadati</taxon>
        <taxon>Bacteroidota</taxon>
        <taxon>Bacteroidia</taxon>
        <taxon>Bacteroidales</taxon>
        <taxon>Prevotellaceae</taxon>
        <taxon>Xylanibacter</taxon>
    </lineage>
</organism>
<dbReference type="Pfam" id="PF13715">
    <property type="entry name" value="CarbopepD_reg_2"/>
    <property type="match status" value="1"/>
</dbReference>
<comment type="caution">
    <text evidence="4">The sequence shown here is derived from an EMBL/GenBank/DDBJ whole genome shotgun (WGS) entry which is preliminary data.</text>
</comment>
<sequence>MKKLILLSLMAVFPMLVCAQGRTITGKLTDRDTKEGVMMATVQMLKTDSTFVKGTLTNGSGEFSIAAPDNGKYLLRFTSVGYTSIVKPVVISENKDKDMGNIVFSADAIMLKGATVVGQAAKVTVQEDTIVYNASAYRTPEGSVVEELVKKLPGAQVDDDGKITINGKEVKKILVDGKEFMTGDTKTAMKNLPTSIIDKIKTYEEKSDLAKVTGIDDGEEETVLDFGTKKGMNKGYMANADAAIGTHGRYAERLMGGYFKDNMKLMLFGNANNTNDAGFPGGGGGRFGGGRQGLNASKMLGVNMNYTQGKKFNLNGNVRWNHGNGDVRTAQSTENFVSSAGSFSNSLNQRYTRDNSWNSSFRLEWKPDTMTNILFRPTMSYSTSDGITMGTSASYNEDPYMYVDDPLSEEAIGELADRDLMVNTRKNRAISYGNNKSLGAMLQYNRKLGNKGRNLTLRADVKYKDADNKDLSTTDVHLYQIMDKYGNDSTYQTNRFNYTPTTSTSYAVQATYSEPIFRAMFLQFSYKFTYKYNKSDRSTYDFSNMGEDFFNGISPEYRGWDGYFSRLDNPLEDYLDTKLSRFSEYTNYIHEMQMMLRVIRQKYRMNVGVMVQPQKTHFVQDYQGVQTDMTKNVVNVTPTFDFRYRFSKVHNLRINYRGSTSQPSMSDLLDITDDSDPLNIKKGNPGLKPSFTNMLRINYNNYIQKHQRAVMAALNYSNTRNSISNMVTYDEKTGGRTTRPENINGNWNMSGMLMFNTAIDSTGYWNVNTFTSVGYNNYVGYLSIDKNADSQKNTTRTTTMSERLSGSYRNSWLEVELDGTLNYTHTRNLLQSQSNLDTWQFSYGGSVTVYMPWGMSIATNMHENSRRGYNDNSMNTNELIWNAQINQPFLKGNALNVSLQFYDILHNQSNFSRTINAMQRSDTQYNSINSYAMLHVVYRLNLFGGKASRNEKRRPEVERGGMMPPDRGFGGGRPQRGGMF</sequence>